<organism evidence="1 2">
    <name type="scientific">Pristionchus mayeri</name>
    <dbReference type="NCBI Taxonomy" id="1317129"/>
    <lineage>
        <taxon>Eukaryota</taxon>
        <taxon>Metazoa</taxon>
        <taxon>Ecdysozoa</taxon>
        <taxon>Nematoda</taxon>
        <taxon>Chromadorea</taxon>
        <taxon>Rhabditida</taxon>
        <taxon>Rhabditina</taxon>
        <taxon>Diplogasteromorpha</taxon>
        <taxon>Diplogasteroidea</taxon>
        <taxon>Neodiplogasteridae</taxon>
        <taxon>Pristionchus</taxon>
    </lineage>
</organism>
<comment type="caution">
    <text evidence="1">The sequence shown here is derived from an EMBL/GenBank/DDBJ whole genome shotgun (WGS) entry which is preliminary data.</text>
</comment>
<keyword evidence="2" id="KW-1185">Reference proteome</keyword>
<name>A0AAN4ZN30_9BILA</name>
<accession>A0AAN4ZN30</accession>
<feature type="non-terminal residue" evidence="1">
    <location>
        <position position="93"/>
    </location>
</feature>
<dbReference type="EMBL" id="BTRK01000003">
    <property type="protein sequence ID" value="GMR41548.1"/>
    <property type="molecule type" value="Genomic_DNA"/>
</dbReference>
<evidence type="ECO:0000313" key="2">
    <source>
        <dbReference type="Proteomes" id="UP001328107"/>
    </source>
</evidence>
<feature type="non-terminal residue" evidence="1">
    <location>
        <position position="1"/>
    </location>
</feature>
<gene>
    <name evidence="1" type="ORF">PMAYCL1PPCAC_11743</name>
</gene>
<proteinExistence type="predicted"/>
<reference evidence="2" key="1">
    <citation type="submission" date="2022-10" db="EMBL/GenBank/DDBJ databases">
        <title>Genome assembly of Pristionchus species.</title>
        <authorList>
            <person name="Yoshida K."/>
            <person name="Sommer R.J."/>
        </authorList>
    </citation>
    <scope>NUCLEOTIDE SEQUENCE [LARGE SCALE GENOMIC DNA]</scope>
    <source>
        <strain evidence="2">RS5460</strain>
    </source>
</reference>
<sequence>LIGEEDNSTVGEFRDESLVLLHHDHQISLLRVFLLDCCTLATGLLVPVSSLDDRDDVIGTRSVARLPLQHTVLVPGSLRGTGNRLQGDLHLSC</sequence>
<dbReference type="Proteomes" id="UP001328107">
    <property type="component" value="Unassembled WGS sequence"/>
</dbReference>
<dbReference type="AlphaFoldDB" id="A0AAN4ZN30"/>
<protein>
    <submittedName>
        <fullName evidence="1">Uncharacterized protein</fullName>
    </submittedName>
</protein>
<evidence type="ECO:0000313" key="1">
    <source>
        <dbReference type="EMBL" id="GMR41548.1"/>
    </source>
</evidence>